<gene>
    <name evidence="1" type="ORF">ACOC_LOCUS6643</name>
</gene>
<evidence type="ECO:0000313" key="1">
    <source>
        <dbReference type="EMBL" id="VDM58228.1"/>
    </source>
</evidence>
<dbReference type="WBParaSite" id="ACOC_0000664201-mRNA-1">
    <property type="protein sequence ID" value="ACOC_0000664201-mRNA-1"/>
    <property type="gene ID" value="ACOC_0000664201"/>
</dbReference>
<dbReference type="AlphaFoldDB" id="A0A0R3PNK2"/>
<protein>
    <submittedName>
        <fullName evidence="3">Transposase</fullName>
    </submittedName>
</protein>
<accession>A0A0R3PNK2</accession>
<evidence type="ECO:0000313" key="2">
    <source>
        <dbReference type="Proteomes" id="UP000267027"/>
    </source>
</evidence>
<reference evidence="1 2" key="2">
    <citation type="submission" date="2018-11" db="EMBL/GenBank/DDBJ databases">
        <authorList>
            <consortium name="Pathogen Informatics"/>
        </authorList>
    </citation>
    <scope>NUCLEOTIDE SEQUENCE [LARGE SCALE GENOMIC DNA]</scope>
    <source>
        <strain evidence="1 2">Costa Rica</strain>
    </source>
</reference>
<name>A0A0R3PNK2_ANGCS</name>
<evidence type="ECO:0000313" key="3">
    <source>
        <dbReference type="WBParaSite" id="ACOC_0000664201-mRNA-1"/>
    </source>
</evidence>
<dbReference type="Proteomes" id="UP000267027">
    <property type="component" value="Unassembled WGS sequence"/>
</dbReference>
<keyword evidence="2" id="KW-1185">Reference proteome</keyword>
<dbReference type="EMBL" id="UYYA01003965">
    <property type="protein sequence ID" value="VDM58228.1"/>
    <property type="molecule type" value="Genomic_DNA"/>
</dbReference>
<reference evidence="3" key="1">
    <citation type="submission" date="2017-02" db="UniProtKB">
        <authorList>
            <consortium name="WormBaseParasite"/>
        </authorList>
    </citation>
    <scope>IDENTIFICATION</scope>
</reference>
<proteinExistence type="predicted"/>
<sequence>MQTFFYADTKWSSRFPDIFLAASIYVQRFFSRTCQTIRFGRRCWYDVQRPEGIARKANAVHESEGTSWQTTVLGKVNSLNRPIGSIFPALFVGPSFTVVGSPRCSTSC</sequence>
<organism evidence="3">
    <name type="scientific">Angiostrongylus costaricensis</name>
    <name type="common">Nematode worm</name>
    <dbReference type="NCBI Taxonomy" id="334426"/>
    <lineage>
        <taxon>Eukaryota</taxon>
        <taxon>Metazoa</taxon>
        <taxon>Ecdysozoa</taxon>
        <taxon>Nematoda</taxon>
        <taxon>Chromadorea</taxon>
        <taxon>Rhabditida</taxon>
        <taxon>Rhabditina</taxon>
        <taxon>Rhabditomorpha</taxon>
        <taxon>Strongyloidea</taxon>
        <taxon>Metastrongylidae</taxon>
        <taxon>Angiostrongylus</taxon>
    </lineage>
</organism>